<proteinExistence type="predicted"/>
<feature type="signal peptide" evidence="1">
    <location>
        <begin position="1"/>
        <end position="20"/>
    </location>
</feature>
<sequence length="35" mass="4003">MIQNQLLLLLLLVETHSTLSPKLWDSRVQAQLQAT</sequence>
<organism evidence="2">
    <name type="scientific">Arabidopsis thaliana</name>
    <name type="common">Mouse-ear cress</name>
    <dbReference type="NCBI Taxonomy" id="3702"/>
    <lineage>
        <taxon>Eukaryota</taxon>
        <taxon>Viridiplantae</taxon>
        <taxon>Streptophyta</taxon>
        <taxon>Embryophyta</taxon>
        <taxon>Tracheophyta</taxon>
        <taxon>Spermatophyta</taxon>
        <taxon>Magnoliopsida</taxon>
        <taxon>eudicotyledons</taxon>
        <taxon>Gunneridae</taxon>
        <taxon>Pentapetalae</taxon>
        <taxon>rosids</taxon>
        <taxon>malvids</taxon>
        <taxon>Brassicales</taxon>
        <taxon>Brassicaceae</taxon>
        <taxon>Camelineae</taxon>
        <taxon>Arabidopsis</taxon>
    </lineage>
</organism>
<reference evidence="2" key="1">
    <citation type="journal article" date="1994" name="Plant Mol. Biol.">
        <title>The phytochrome apoprotein family in Arabidopsis is encoded by five genes: the sequences and expression of PHYD and PHYE.</title>
        <authorList>
            <person name="Clack T."/>
            <person name="Mathews S."/>
            <person name="Sharrock R.A."/>
        </authorList>
    </citation>
    <scope>NUCLEOTIDE SEQUENCE</scope>
    <source>
        <strain evidence="2">Landsberg erecta</strain>
    </source>
</reference>
<protein>
    <submittedName>
        <fullName evidence="2">A.thaliana phyE protein</fullName>
    </submittedName>
</protein>
<evidence type="ECO:0000256" key="1">
    <source>
        <dbReference type="SAM" id="SignalP"/>
    </source>
</evidence>
<feature type="chain" id="PRO_5002644736" evidence="1">
    <location>
        <begin position="21"/>
        <end position="35"/>
    </location>
</feature>
<dbReference type="AlphaFoldDB" id="A2NXL8"/>
<evidence type="ECO:0000313" key="2">
    <source>
        <dbReference type="EMBL" id="CAA54074.1"/>
    </source>
</evidence>
<keyword evidence="1" id="KW-0732">Signal</keyword>
<dbReference type="EMBL" id="X76610">
    <property type="protein sequence ID" value="CAA54074.1"/>
    <property type="molecule type" value="Genomic_DNA"/>
</dbReference>
<accession>A2NXL8</accession>
<name>A2NXL8_ARATH</name>